<dbReference type="KEGG" id="amr:AM1_3229"/>
<protein>
    <submittedName>
        <fullName evidence="2">High light inducible protein</fullName>
    </submittedName>
</protein>
<keyword evidence="1" id="KW-0472">Membrane</keyword>
<dbReference type="RefSeq" id="WP_010472313.1">
    <property type="nucleotide sequence ID" value="NC_009925.1"/>
</dbReference>
<feature type="transmembrane region" description="Helical" evidence="1">
    <location>
        <begin position="44"/>
        <end position="67"/>
    </location>
</feature>
<organism evidence="2 3">
    <name type="scientific">Acaryochloris marina (strain MBIC 11017)</name>
    <dbReference type="NCBI Taxonomy" id="329726"/>
    <lineage>
        <taxon>Bacteria</taxon>
        <taxon>Bacillati</taxon>
        <taxon>Cyanobacteriota</taxon>
        <taxon>Cyanophyceae</taxon>
        <taxon>Acaryochloridales</taxon>
        <taxon>Acaryochloridaceae</taxon>
        <taxon>Acaryochloris</taxon>
    </lineage>
</organism>
<proteinExistence type="predicted"/>
<dbReference type="Proteomes" id="UP000000268">
    <property type="component" value="Chromosome"/>
</dbReference>
<dbReference type="SUPFAM" id="SSF103511">
    <property type="entry name" value="Chlorophyll a-b binding protein"/>
    <property type="match status" value="1"/>
</dbReference>
<name>B0CFS1_ACAM1</name>
<dbReference type="EMBL" id="CP000828">
    <property type="protein sequence ID" value="ABW28225.1"/>
    <property type="molecule type" value="Genomic_DNA"/>
</dbReference>
<evidence type="ECO:0000256" key="1">
    <source>
        <dbReference type="SAM" id="Phobius"/>
    </source>
</evidence>
<evidence type="ECO:0000313" key="3">
    <source>
        <dbReference type="Proteomes" id="UP000000268"/>
    </source>
</evidence>
<evidence type="ECO:0000313" key="2">
    <source>
        <dbReference type="EMBL" id="ABW28225.1"/>
    </source>
</evidence>
<reference evidence="2 3" key="1">
    <citation type="journal article" date="2008" name="Proc. Natl. Acad. Sci. U.S.A.">
        <title>Niche adaptation and genome expansion in the chlorophyll d-producing cyanobacterium Acaryochloris marina.</title>
        <authorList>
            <person name="Swingley W.D."/>
            <person name="Chen M."/>
            <person name="Cheung P.C."/>
            <person name="Conrad A.L."/>
            <person name="Dejesa L.C."/>
            <person name="Hao J."/>
            <person name="Honchak B.M."/>
            <person name="Karbach L.E."/>
            <person name="Kurdoglu A."/>
            <person name="Lahiri S."/>
            <person name="Mastrian S.D."/>
            <person name="Miyashita H."/>
            <person name="Page L."/>
            <person name="Ramakrishna P."/>
            <person name="Satoh S."/>
            <person name="Sattley W.M."/>
            <person name="Shimada Y."/>
            <person name="Taylor H.L."/>
            <person name="Tomo T."/>
            <person name="Tsuchiya T."/>
            <person name="Wang Z.T."/>
            <person name="Raymond J."/>
            <person name="Mimuro M."/>
            <person name="Blankenship R.E."/>
            <person name="Touchman J.W."/>
        </authorList>
    </citation>
    <scope>NUCLEOTIDE SEQUENCE [LARGE SCALE GENOMIC DNA]</scope>
    <source>
        <strain evidence="3">MBIC 11017</strain>
    </source>
</reference>
<keyword evidence="3" id="KW-1185">Reference proteome</keyword>
<sequence>MTSSGYTSDDRGRVNRFAVEPKTAAKAEPVFGFNKDAERYSGRLAMIGFFGILLIELATNLTFVQIVTGA</sequence>
<keyword evidence="1" id="KW-0812">Transmembrane</keyword>
<keyword evidence="1" id="KW-1133">Transmembrane helix</keyword>
<dbReference type="OrthoDB" id="488598at2"/>
<gene>
    <name evidence="2" type="primary">hli</name>
    <name evidence="2" type="ordered locus">AM1_3229</name>
</gene>
<dbReference type="AlphaFoldDB" id="B0CFS1"/>
<accession>B0CFS1</accession>
<dbReference type="HOGENOM" id="CLU_171075_0_1_3"/>